<gene>
    <name evidence="4" type="ORF">GCM10011274_17060</name>
</gene>
<comment type="caution">
    <text evidence="4">The sequence shown here is derived from an EMBL/GenBank/DDBJ whole genome shotgun (WGS) entry which is preliminary data.</text>
</comment>
<evidence type="ECO:0000259" key="3">
    <source>
        <dbReference type="PROSITE" id="PS52035"/>
    </source>
</evidence>
<evidence type="ECO:0000313" key="5">
    <source>
        <dbReference type="Proteomes" id="UP000622604"/>
    </source>
</evidence>
<dbReference type="Gene3D" id="3.40.630.10">
    <property type="entry name" value="Zn peptidases"/>
    <property type="match status" value="1"/>
</dbReference>
<evidence type="ECO:0000256" key="1">
    <source>
        <dbReference type="ARBA" id="ARBA00001947"/>
    </source>
</evidence>
<feature type="domain" description="Peptidase M14" evidence="3">
    <location>
        <begin position="151"/>
        <end position="397"/>
    </location>
</feature>
<dbReference type="GO" id="GO:0008270">
    <property type="term" value="F:zinc ion binding"/>
    <property type="evidence" value="ECO:0007669"/>
    <property type="project" value="InterPro"/>
</dbReference>
<dbReference type="GO" id="GO:0006508">
    <property type="term" value="P:proteolysis"/>
    <property type="evidence" value="ECO:0007669"/>
    <property type="project" value="InterPro"/>
</dbReference>
<accession>A0A8H9IE62</accession>
<reference evidence="4" key="2">
    <citation type="submission" date="2020-09" db="EMBL/GenBank/DDBJ databases">
        <authorList>
            <person name="Sun Q."/>
            <person name="Kim S."/>
        </authorList>
    </citation>
    <scope>NUCLEOTIDE SEQUENCE</scope>
    <source>
        <strain evidence="4">KCTC 32337</strain>
    </source>
</reference>
<sequence length="407" mass="46663">MAFSYYLYLITYKERNAINMLRYFFPILLLITFSAFSHAKDCQFDDVTFHSDFSTARLSTCERLAKHEYHIGILPENEPVNPSPWFGFKVQSKTDSKVKIKLTFNGNNPRYLPKLSTNGKDWQNIPFETKGKEMWLSLSTGKKPVWISAQEVIDNQEYDQWLARLKAQRPELHIETLGSSEKGRPIKAVVKQSPNNDEWLIIVGRQHPPEVTGAMALFAFSEALLLDNTLSNPFFKRFNLLMVPDLNPDGVHTGNWRHNANGVDLNRDWKNFAQAETRLVRDKMASIVQNGGKIVFALDFHSTFHDVFYTMPDDHDLAPIPLMKGWLADLDAETGWVFKTVNKSASSPDRGIFKQYIADHYKVHAVTYEVGDNTNRQLIPYVAKKAAKALVKNLLEVEPDAFYVKQK</sequence>
<dbReference type="EMBL" id="BMZC01000004">
    <property type="protein sequence ID" value="GGZ59586.1"/>
    <property type="molecule type" value="Genomic_DNA"/>
</dbReference>
<dbReference type="CDD" id="cd06237">
    <property type="entry name" value="M14_Nna1-like"/>
    <property type="match status" value="1"/>
</dbReference>
<comment type="similarity">
    <text evidence="2">Belongs to the peptidase M14 family.</text>
</comment>
<reference evidence="4" key="1">
    <citation type="journal article" date="2014" name="Int. J. Syst. Evol. Microbiol.">
        <title>Complete genome sequence of Corynebacterium casei LMG S-19264T (=DSM 44701T), isolated from a smear-ripened cheese.</title>
        <authorList>
            <consortium name="US DOE Joint Genome Institute (JGI-PGF)"/>
            <person name="Walter F."/>
            <person name="Albersmeier A."/>
            <person name="Kalinowski J."/>
            <person name="Ruckert C."/>
        </authorList>
    </citation>
    <scope>NUCLEOTIDE SEQUENCE</scope>
    <source>
        <strain evidence="4">KCTC 32337</strain>
    </source>
</reference>
<dbReference type="Pfam" id="PF00246">
    <property type="entry name" value="Peptidase_M14"/>
    <property type="match status" value="1"/>
</dbReference>
<dbReference type="Gene3D" id="2.60.40.3120">
    <property type="match status" value="1"/>
</dbReference>
<proteinExistence type="inferred from homology"/>
<dbReference type="PROSITE" id="PS52035">
    <property type="entry name" value="PEPTIDASE_M14"/>
    <property type="match status" value="1"/>
</dbReference>
<dbReference type="GO" id="GO:0004181">
    <property type="term" value="F:metallocarboxypeptidase activity"/>
    <property type="evidence" value="ECO:0007669"/>
    <property type="project" value="InterPro"/>
</dbReference>
<evidence type="ECO:0000256" key="2">
    <source>
        <dbReference type="PROSITE-ProRule" id="PRU01379"/>
    </source>
</evidence>
<protein>
    <submittedName>
        <fullName evidence="4">Peptidase M14</fullName>
    </submittedName>
</protein>
<dbReference type="SUPFAM" id="SSF53187">
    <property type="entry name" value="Zn-dependent exopeptidases"/>
    <property type="match status" value="1"/>
</dbReference>
<organism evidence="4 5">
    <name type="scientific">Paraglaciecola chathamensis</name>
    <dbReference type="NCBI Taxonomy" id="368405"/>
    <lineage>
        <taxon>Bacteria</taxon>
        <taxon>Pseudomonadati</taxon>
        <taxon>Pseudomonadota</taxon>
        <taxon>Gammaproteobacteria</taxon>
        <taxon>Alteromonadales</taxon>
        <taxon>Alteromonadaceae</taxon>
        <taxon>Paraglaciecola</taxon>
    </lineage>
</organism>
<dbReference type="PANTHER" id="PTHR12756">
    <property type="entry name" value="CYTOSOLIC CARBOXYPEPTIDASE"/>
    <property type="match status" value="1"/>
</dbReference>
<dbReference type="SMART" id="SM00631">
    <property type="entry name" value="Zn_pept"/>
    <property type="match status" value="1"/>
</dbReference>
<dbReference type="Proteomes" id="UP000622604">
    <property type="component" value="Unassembled WGS sequence"/>
</dbReference>
<evidence type="ECO:0000313" key="4">
    <source>
        <dbReference type="EMBL" id="GGZ59586.1"/>
    </source>
</evidence>
<name>A0A8H9IE62_9ALTE</name>
<comment type="cofactor">
    <cofactor evidence="1">
        <name>Zn(2+)</name>
        <dbReference type="ChEBI" id="CHEBI:29105"/>
    </cofactor>
</comment>
<dbReference type="AlphaFoldDB" id="A0A8H9IE62"/>
<dbReference type="InterPro" id="IPR000834">
    <property type="entry name" value="Peptidase_M14"/>
</dbReference>
<dbReference type="InterPro" id="IPR050821">
    <property type="entry name" value="Cytosolic_carboxypeptidase"/>
</dbReference>
<feature type="active site" description="Proton donor/acceptor" evidence="2">
    <location>
        <position position="369"/>
    </location>
</feature>
<dbReference type="PANTHER" id="PTHR12756:SF11">
    <property type="entry name" value="CYTOSOLIC CARBOXYPEPTIDASE 1"/>
    <property type="match status" value="1"/>
</dbReference>